<evidence type="ECO:0000259" key="2">
    <source>
        <dbReference type="Pfam" id="PF16897"/>
    </source>
</evidence>
<keyword evidence="4" id="KW-1185">Reference proteome</keyword>
<dbReference type="InterPro" id="IPR045001">
    <property type="entry name" value="DRG"/>
</dbReference>
<feature type="domain" description="GTP binding protein second" evidence="2">
    <location>
        <begin position="60"/>
        <end position="99"/>
    </location>
</feature>
<dbReference type="OrthoDB" id="1708588at2759"/>
<dbReference type="EMBL" id="NBNE01000225">
    <property type="protein sequence ID" value="OWZ21435.1"/>
    <property type="molecule type" value="Genomic_DNA"/>
</dbReference>
<sequence length="180" mass="21116">MSPKRSQEEAATNWNVSVTFNGSNYTAWKIRVKSRRKAKDLWNIVTLRDNRQGLGDDPYQTVYKILHEYKIHNCEVLFREDCTTDDVIDVIEGNRKYVKRESCTGFLLETLTDGLVISVGAKHYAYEVFGHLKHTYNLKKKSRNPFSLLKYKNGDEMAMHLTKLKRLRDQLIRQSKRVDD</sequence>
<name>A0A225WUY4_9STRA</name>
<dbReference type="PANTHER" id="PTHR43127">
    <property type="entry name" value="DEVELOPMENTALLY-REGULATED GTP-BINDING PROTEIN 2"/>
    <property type="match status" value="1"/>
</dbReference>
<evidence type="ECO:0000259" key="1">
    <source>
        <dbReference type="Pfam" id="PF13961"/>
    </source>
</evidence>
<evidence type="ECO:0000313" key="3">
    <source>
        <dbReference type="EMBL" id="OWZ21435.1"/>
    </source>
</evidence>
<dbReference type="GO" id="GO:0005525">
    <property type="term" value="F:GTP binding"/>
    <property type="evidence" value="ECO:0007669"/>
    <property type="project" value="InterPro"/>
</dbReference>
<organism evidence="3 4">
    <name type="scientific">Phytophthora megakarya</name>
    <dbReference type="NCBI Taxonomy" id="4795"/>
    <lineage>
        <taxon>Eukaryota</taxon>
        <taxon>Sar</taxon>
        <taxon>Stramenopiles</taxon>
        <taxon>Oomycota</taxon>
        <taxon>Peronosporomycetes</taxon>
        <taxon>Peronosporales</taxon>
        <taxon>Peronosporaceae</taxon>
        <taxon>Phytophthora</taxon>
    </lineage>
</organism>
<feature type="domain" description="DUF4219" evidence="1">
    <location>
        <begin position="20"/>
        <end position="45"/>
    </location>
</feature>
<dbReference type="Pfam" id="PF16897">
    <property type="entry name" value="MMR_HSR1_Xtn"/>
    <property type="match status" value="1"/>
</dbReference>
<dbReference type="InterPro" id="IPR031662">
    <property type="entry name" value="GTP-binding_2"/>
</dbReference>
<dbReference type="Pfam" id="PF13961">
    <property type="entry name" value="DUF4219"/>
    <property type="match status" value="1"/>
</dbReference>
<dbReference type="Proteomes" id="UP000198211">
    <property type="component" value="Unassembled WGS sequence"/>
</dbReference>
<gene>
    <name evidence="3" type="ORF">PHMEG_0004013</name>
</gene>
<dbReference type="GO" id="GO:0003924">
    <property type="term" value="F:GTPase activity"/>
    <property type="evidence" value="ECO:0007669"/>
    <property type="project" value="InterPro"/>
</dbReference>
<reference evidence="4" key="1">
    <citation type="submission" date="2017-03" db="EMBL/GenBank/DDBJ databases">
        <title>Phytopthora megakarya and P. palmivora, two closely related causual agents of cacao black pod achieved similar genome size and gene model numbers by different mechanisms.</title>
        <authorList>
            <person name="Ali S."/>
            <person name="Shao J."/>
            <person name="Larry D.J."/>
            <person name="Kronmiller B."/>
            <person name="Shen D."/>
            <person name="Strem M.D."/>
            <person name="Melnick R.L."/>
            <person name="Guiltinan M.J."/>
            <person name="Tyler B.M."/>
            <person name="Meinhardt L.W."/>
            <person name="Bailey B.A."/>
        </authorList>
    </citation>
    <scope>NUCLEOTIDE SEQUENCE [LARGE SCALE GENOMIC DNA]</scope>
    <source>
        <strain evidence="4">zdho120</strain>
    </source>
</reference>
<protein>
    <submittedName>
        <fullName evidence="3">GTP-binding protein</fullName>
    </submittedName>
</protein>
<accession>A0A225WUY4</accession>
<proteinExistence type="predicted"/>
<evidence type="ECO:0000313" key="4">
    <source>
        <dbReference type="Proteomes" id="UP000198211"/>
    </source>
</evidence>
<dbReference type="AlphaFoldDB" id="A0A225WUY4"/>
<comment type="caution">
    <text evidence="3">The sequence shown here is derived from an EMBL/GenBank/DDBJ whole genome shotgun (WGS) entry which is preliminary data.</text>
</comment>
<dbReference type="STRING" id="4795.A0A225WUY4"/>
<dbReference type="Gene3D" id="6.10.140.1070">
    <property type="match status" value="1"/>
</dbReference>
<dbReference type="InterPro" id="IPR025314">
    <property type="entry name" value="DUF4219"/>
</dbReference>